<evidence type="ECO:0000313" key="1">
    <source>
        <dbReference type="EMBL" id="KGA92697.1"/>
    </source>
</evidence>
<organism evidence="1 2">
    <name type="scientific">Leptospirillum ferriphilum</name>
    <dbReference type="NCBI Taxonomy" id="178606"/>
    <lineage>
        <taxon>Bacteria</taxon>
        <taxon>Pseudomonadati</taxon>
        <taxon>Nitrospirota</taxon>
        <taxon>Nitrospiria</taxon>
        <taxon>Nitrospirales</taxon>
        <taxon>Nitrospiraceae</taxon>
        <taxon>Leptospirillum</taxon>
    </lineage>
</organism>
<gene>
    <name evidence="1" type="ORF">LptCag_2738</name>
</gene>
<accession>A0A094WAK8</accession>
<comment type="caution">
    <text evidence="1">The sequence shown here is derived from an EMBL/GenBank/DDBJ whole genome shotgun (WGS) entry which is preliminary data.</text>
</comment>
<dbReference type="Proteomes" id="UP000029452">
    <property type="component" value="Unassembled WGS sequence"/>
</dbReference>
<dbReference type="AlphaFoldDB" id="A0A094WAK8"/>
<proteinExistence type="predicted"/>
<evidence type="ECO:0000313" key="2">
    <source>
        <dbReference type="Proteomes" id="UP000029452"/>
    </source>
</evidence>
<name>A0A094WAK8_9BACT</name>
<protein>
    <submittedName>
        <fullName evidence="1">Uncharacterized protein</fullName>
    </submittedName>
</protein>
<dbReference type="EMBL" id="JPGK01000013">
    <property type="protein sequence ID" value="KGA92697.1"/>
    <property type="molecule type" value="Genomic_DNA"/>
</dbReference>
<dbReference type="PATRIC" id="fig|178606.4.peg.2601"/>
<sequence length="60" mass="6553">MYSSSTGSPELTVPPSSVLASGKDLSGMILNFYRLSVGSFERHNNIGGYFPRCRLLLQIS</sequence>
<reference evidence="1 2" key="1">
    <citation type="submission" date="2014-06" db="EMBL/GenBank/DDBJ databases">
        <title>Draft genome sequence of iron oxidizing acidophile Leptospirillum ferriphilum DSM14647.</title>
        <authorList>
            <person name="Cardenas J.P."/>
            <person name="Lazcano M."/>
            <person name="Ossandon F.J."/>
            <person name="Corbett M."/>
            <person name="Holmes D.S."/>
            <person name="Watkin E."/>
        </authorList>
    </citation>
    <scope>NUCLEOTIDE SEQUENCE [LARGE SCALE GENOMIC DNA]</scope>
    <source>
        <strain evidence="1 2">DSM 14647</strain>
    </source>
</reference>